<dbReference type="PROSITE" id="PS00093">
    <property type="entry name" value="N4_MTASE"/>
    <property type="match status" value="1"/>
</dbReference>
<evidence type="ECO:0000313" key="8">
    <source>
        <dbReference type="EMBL" id="TQM98276.1"/>
    </source>
</evidence>
<dbReference type="Proteomes" id="UP000319804">
    <property type="component" value="Unassembled WGS sequence"/>
</dbReference>
<dbReference type="EMBL" id="VFPS01000003">
    <property type="protein sequence ID" value="TQM98276.1"/>
    <property type="molecule type" value="Genomic_DNA"/>
</dbReference>
<evidence type="ECO:0000256" key="1">
    <source>
        <dbReference type="ARBA" id="ARBA00010203"/>
    </source>
</evidence>
<comment type="caution">
    <text evidence="8">The sequence shown here is derived from an EMBL/GenBank/DDBJ whole genome shotgun (WGS) entry which is preliminary data.</text>
</comment>
<evidence type="ECO:0000256" key="3">
    <source>
        <dbReference type="ARBA" id="ARBA00022603"/>
    </source>
</evidence>
<dbReference type="InterPro" id="IPR017985">
    <property type="entry name" value="MeTrfase_CN4_CS"/>
</dbReference>
<gene>
    <name evidence="8" type="ORF">FHX68_2322</name>
</gene>
<dbReference type="GO" id="GO:0032259">
    <property type="term" value="P:methylation"/>
    <property type="evidence" value="ECO:0007669"/>
    <property type="project" value="UniProtKB-KW"/>
</dbReference>
<keyword evidence="3" id="KW-0489">Methyltransferase</keyword>
<keyword evidence="9" id="KW-1185">Reference proteome</keyword>
<evidence type="ECO:0000256" key="5">
    <source>
        <dbReference type="ARBA" id="ARBA00022691"/>
    </source>
</evidence>
<dbReference type="AlphaFoldDB" id="A0A543KT82"/>
<sequence length="422" mass="45951">MLNASQRFCFPNPKVTSTTKNADNWYRYYAGYSSEFVTYALGTVAPHAKTVLDPWNGTGTTTVVAAGRRLRSFGFDVNPVAVVIARARLLGSSVRGSVRALTLDIVGHATPVRLRDDPLLFWFSPDSAAQLRAIELSIHRLLVDSADSVGGPLRSAENLSGLAAFFYTALFRTVRALAIPAGGTNPTWWKRPSADNKLKVPKRVIRDTFTAIALDLGEGLHRQAFDLSTSAALAVGDSRRLPLPDNSIGAVVTSPPYCTRMDYAIATRPELAILRYGDGELTALRTSMVGTPTMTGEDAADDALGPEASAFLAAVTRHSSQASAGYYRKFYRQYYAAMKSSLTEIRRVTIPGAPVMLVVQDGYYKELHNDVPAIVADIALHSGFSSSERYDFRIPRTIAGMNSNARKYRQESSAVESVVLLQ</sequence>
<dbReference type="GO" id="GO:0015667">
    <property type="term" value="F:site-specific DNA-methyltransferase (cytosine-N4-specific) activity"/>
    <property type="evidence" value="ECO:0007669"/>
    <property type="project" value="UniProtKB-EC"/>
</dbReference>
<protein>
    <recommendedName>
        <fullName evidence="2">site-specific DNA-methyltransferase (cytosine-N(4)-specific)</fullName>
        <ecNumber evidence="2">2.1.1.113</ecNumber>
    </recommendedName>
</protein>
<dbReference type="GO" id="GO:0009307">
    <property type="term" value="P:DNA restriction-modification system"/>
    <property type="evidence" value="ECO:0007669"/>
    <property type="project" value="UniProtKB-KW"/>
</dbReference>
<dbReference type="SUPFAM" id="SSF53335">
    <property type="entry name" value="S-adenosyl-L-methionine-dependent methyltransferases"/>
    <property type="match status" value="2"/>
</dbReference>
<evidence type="ECO:0000256" key="4">
    <source>
        <dbReference type="ARBA" id="ARBA00022679"/>
    </source>
</evidence>
<reference evidence="8 9" key="1">
    <citation type="submission" date="2019-06" db="EMBL/GenBank/DDBJ databases">
        <title>Sequencing the genomes of 1000 actinobacteria strains.</title>
        <authorList>
            <person name="Klenk H.-P."/>
        </authorList>
    </citation>
    <scope>NUCLEOTIDE SEQUENCE [LARGE SCALE GENOMIC DNA]</scope>
    <source>
        <strain evidence="8 9">DSM 20427</strain>
    </source>
</reference>
<evidence type="ECO:0000256" key="6">
    <source>
        <dbReference type="ARBA" id="ARBA00022747"/>
    </source>
</evidence>
<comment type="similarity">
    <text evidence="1">Belongs to the N(4)/N(6)-methyltransferase family. N(4) subfamily.</text>
</comment>
<evidence type="ECO:0000256" key="7">
    <source>
        <dbReference type="ARBA" id="ARBA00049120"/>
    </source>
</evidence>
<organism evidence="8 9">
    <name type="scientific">Microbacterium lacticum</name>
    <dbReference type="NCBI Taxonomy" id="33885"/>
    <lineage>
        <taxon>Bacteria</taxon>
        <taxon>Bacillati</taxon>
        <taxon>Actinomycetota</taxon>
        <taxon>Actinomycetes</taxon>
        <taxon>Micrococcales</taxon>
        <taxon>Microbacteriaceae</taxon>
        <taxon>Microbacterium</taxon>
    </lineage>
</organism>
<accession>A0A543KT82</accession>
<evidence type="ECO:0000256" key="2">
    <source>
        <dbReference type="ARBA" id="ARBA00012185"/>
    </source>
</evidence>
<keyword evidence="5" id="KW-0949">S-adenosyl-L-methionine</keyword>
<dbReference type="GO" id="GO:0003677">
    <property type="term" value="F:DNA binding"/>
    <property type="evidence" value="ECO:0007669"/>
    <property type="project" value="InterPro"/>
</dbReference>
<name>A0A543KT82_9MICO</name>
<evidence type="ECO:0000313" key="9">
    <source>
        <dbReference type="Proteomes" id="UP000319804"/>
    </source>
</evidence>
<dbReference type="InterPro" id="IPR029063">
    <property type="entry name" value="SAM-dependent_MTases_sf"/>
</dbReference>
<proteinExistence type="inferred from homology"/>
<dbReference type="Gene3D" id="3.40.50.150">
    <property type="entry name" value="Vaccinia Virus protein VP39"/>
    <property type="match status" value="2"/>
</dbReference>
<keyword evidence="4" id="KW-0808">Transferase</keyword>
<dbReference type="EC" id="2.1.1.113" evidence="2"/>
<comment type="catalytic activity">
    <reaction evidence="7">
        <text>a 2'-deoxycytidine in DNA + S-adenosyl-L-methionine = an N(4)-methyl-2'-deoxycytidine in DNA + S-adenosyl-L-homocysteine + H(+)</text>
        <dbReference type="Rhea" id="RHEA:16857"/>
        <dbReference type="Rhea" id="RHEA-COMP:11369"/>
        <dbReference type="Rhea" id="RHEA-COMP:13674"/>
        <dbReference type="ChEBI" id="CHEBI:15378"/>
        <dbReference type="ChEBI" id="CHEBI:57856"/>
        <dbReference type="ChEBI" id="CHEBI:59789"/>
        <dbReference type="ChEBI" id="CHEBI:85452"/>
        <dbReference type="ChEBI" id="CHEBI:137933"/>
        <dbReference type="EC" id="2.1.1.113"/>
    </reaction>
</comment>
<keyword evidence="6" id="KW-0680">Restriction system</keyword>